<proteinExistence type="predicted"/>
<dbReference type="STRING" id="304371.MCP_0207"/>
<accession>D1YV07</accession>
<name>D1YV07_METPS</name>
<gene>
    <name evidence="2" type="ordered locus">MCP_0207</name>
</gene>
<sequence length="192" mass="20635">MVTASKKPKAAPKKAAAKPKAPAKKATASKPKAKPKTTVVKAKTAKKTSTPAKAVEARKVGEMVYNDELFESLSEAVLLSEAAAAALLPEIKKQLFDYDIYMVSFLGDEDIDEIAEGISKADSAALKPLLAAIRDNARVFVDIASGYNSVRAFIDRSLKSEGKDKLKLSFIEGEYCLKGAGPETCESFLMLF</sequence>
<dbReference type="Proteomes" id="UP000001882">
    <property type="component" value="Chromosome"/>
</dbReference>
<dbReference type="OrthoDB" id="385512at2157"/>
<evidence type="ECO:0000313" key="3">
    <source>
        <dbReference type="Proteomes" id="UP000001882"/>
    </source>
</evidence>
<dbReference type="EMBL" id="AP011532">
    <property type="protein sequence ID" value="BAI60279.1"/>
    <property type="molecule type" value="Genomic_DNA"/>
</dbReference>
<reference evidence="3" key="3">
    <citation type="journal article" date="2011" name="PLoS ONE">
        <title>Genome sequence of a mesophilic hydrogenotrophic methanogen Methanocella paludicola, the first cultivated representative of the order Methanocellales.</title>
        <authorList>
            <person name="Sakai S."/>
            <person name="Takaki Y."/>
            <person name="Shimamura S."/>
            <person name="Sekine M."/>
            <person name="Tajima T."/>
            <person name="Kosugi H."/>
            <person name="Ichikawa N."/>
            <person name="Tasumi E."/>
            <person name="Hiraki A.T."/>
            <person name="Shimizu A."/>
            <person name="Kato Y."/>
            <person name="Nishiko R."/>
            <person name="Mori K."/>
            <person name="Fujita N."/>
            <person name="Imachi H."/>
            <person name="Takai K."/>
        </authorList>
    </citation>
    <scope>NUCLEOTIDE SEQUENCE [LARGE SCALE GENOMIC DNA]</scope>
    <source>
        <strain evidence="3">DSM 17711 / JCM 13418 / NBRC 101707 / SANAE</strain>
    </source>
</reference>
<protein>
    <submittedName>
        <fullName evidence="2">Uncharacterized protein</fullName>
    </submittedName>
</protein>
<feature type="compositionally biased region" description="Basic residues" evidence="1">
    <location>
        <begin position="1"/>
        <end position="23"/>
    </location>
</feature>
<feature type="region of interest" description="Disordered" evidence="1">
    <location>
        <begin position="1"/>
        <end position="47"/>
    </location>
</feature>
<feature type="compositionally biased region" description="Low complexity" evidence="1">
    <location>
        <begin position="24"/>
        <end position="47"/>
    </location>
</feature>
<evidence type="ECO:0000256" key="1">
    <source>
        <dbReference type="SAM" id="MobiDB-lite"/>
    </source>
</evidence>
<dbReference type="AlphaFoldDB" id="D1YV07"/>
<evidence type="ECO:0000313" key="2">
    <source>
        <dbReference type="EMBL" id="BAI60279.1"/>
    </source>
</evidence>
<keyword evidence="3" id="KW-1185">Reference proteome</keyword>
<organism evidence="2 3">
    <name type="scientific">Methanocella paludicola (strain DSM 17711 / JCM 13418 / NBRC 101707 / SANAE)</name>
    <dbReference type="NCBI Taxonomy" id="304371"/>
    <lineage>
        <taxon>Archaea</taxon>
        <taxon>Methanobacteriati</taxon>
        <taxon>Methanobacteriota</taxon>
        <taxon>Stenosarchaea group</taxon>
        <taxon>Methanomicrobia</taxon>
        <taxon>Methanocellales</taxon>
        <taxon>Methanocellaceae</taxon>
        <taxon>Methanocella</taxon>
    </lineage>
</organism>
<dbReference type="RefSeq" id="WP_012898959.1">
    <property type="nucleotide sequence ID" value="NC_013665.1"/>
</dbReference>
<reference evidence="2 3" key="1">
    <citation type="journal article" date="2007" name="Appl. Environ. Microbiol.">
        <title>Isolation of key methanogens for global methane emission from rice paddy fields: a novel isolate affiliated with the clone cluster rice cluster I.</title>
        <authorList>
            <person name="Sakai S."/>
            <person name="Imachi H."/>
            <person name="Sekiguchi Y."/>
            <person name="Ohashi A."/>
            <person name="Harada H."/>
            <person name="Kamagata Y."/>
        </authorList>
    </citation>
    <scope>NUCLEOTIDE SEQUENCE [LARGE SCALE GENOMIC DNA]</scope>
    <source>
        <strain evidence="3">DSM 17711 / JCM 13418 / NBRC 101707 / SANAE</strain>
    </source>
</reference>
<dbReference type="KEGG" id="mpd:MCP_0207"/>
<reference evidence="2 3" key="2">
    <citation type="journal article" date="2008" name="Int. J. Syst. Evol. Microbiol.">
        <title>Methanocella paludicola gen. nov., sp. nov., a methane-producing archaeon, the first isolate of the lineage 'Rice Cluster I', and proposal of the new archaeal order Methanocellales ord. nov.</title>
        <authorList>
            <person name="Sakai S."/>
            <person name="Imachi H."/>
            <person name="Hanada S."/>
            <person name="Ohashi A."/>
            <person name="Harada H."/>
            <person name="Kamagata Y."/>
        </authorList>
    </citation>
    <scope>NUCLEOTIDE SEQUENCE [LARGE SCALE GENOMIC DNA]</scope>
    <source>
        <strain evidence="3">DSM 17711 / JCM 13418 / NBRC 101707 / SANAE</strain>
    </source>
</reference>
<dbReference type="GeneID" id="59558323"/>
<dbReference type="eggNOG" id="arCOG11678">
    <property type="taxonomic scope" value="Archaea"/>
</dbReference>
<dbReference type="InParanoid" id="D1YV07"/>